<dbReference type="Proteomes" id="UP000659388">
    <property type="component" value="Unassembled WGS sequence"/>
</dbReference>
<keyword evidence="1" id="KW-0175">Coiled coil</keyword>
<dbReference type="AlphaFoldDB" id="A0A937K0B8"/>
<evidence type="ECO:0000313" key="2">
    <source>
        <dbReference type="EMBL" id="MBL3655362.1"/>
    </source>
</evidence>
<keyword evidence="3" id="KW-1185">Reference proteome</keyword>
<dbReference type="EMBL" id="JAESIY010000002">
    <property type="protein sequence ID" value="MBL3655362.1"/>
    <property type="molecule type" value="Genomic_DNA"/>
</dbReference>
<evidence type="ECO:0000256" key="1">
    <source>
        <dbReference type="SAM" id="Coils"/>
    </source>
</evidence>
<protein>
    <submittedName>
        <fullName evidence="2">Uncharacterized protein</fullName>
    </submittedName>
</protein>
<comment type="caution">
    <text evidence="2">The sequence shown here is derived from an EMBL/GenBank/DDBJ whole genome shotgun (WGS) entry which is preliminary data.</text>
</comment>
<dbReference type="RefSeq" id="WP_202243031.1">
    <property type="nucleotide sequence ID" value="NZ_JAESIY010000002.1"/>
</dbReference>
<evidence type="ECO:0000313" key="3">
    <source>
        <dbReference type="Proteomes" id="UP000659388"/>
    </source>
</evidence>
<sequence>MDISKLDKDLVTIIDRRIELSRLDYSSESYDDLEEDLHDLEDDFQENYGDYLEDALHEVHDEFCPDSDVLLPIAYLPKKIKKTADGYDVDFKQGVYVEVDDYAGNETKLVLLPKPVRIILQIDANSREVVWTAK</sequence>
<organism evidence="2 3">
    <name type="scientific">Fulvivirga sediminis</name>
    <dbReference type="NCBI Taxonomy" id="2803949"/>
    <lineage>
        <taxon>Bacteria</taxon>
        <taxon>Pseudomonadati</taxon>
        <taxon>Bacteroidota</taxon>
        <taxon>Cytophagia</taxon>
        <taxon>Cytophagales</taxon>
        <taxon>Fulvivirgaceae</taxon>
        <taxon>Fulvivirga</taxon>
    </lineage>
</organism>
<accession>A0A937K0B8</accession>
<reference evidence="2" key="1">
    <citation type="submission" date="2021-01" db="EMBL/GenBank/DDBJ databases">
        <title>Fulvivirga kasyanovii gen. nov., sp nov., a novel member of the phylum Bacteroidetes isolated from seawater in a mussel farm.</title>
        <authorList>
            <person name="Zhao L.-H."/>
            <person name="Wang Z.-J."/>
        </authorList>
    </citation>
    <scope>NUCLEOTIDE SEQUENCE</scope>
    <source>
        <strain evidence="2">2943</strain>
    </source>
</reference>
<name>A0A937K0B8_9BACT</name>
<feature type="coiled-coil region" evidence="1">
    <location>
        <begin position="23"/>
        <end position="50"/>
    </location>
</feature>
<proteinExistence type="predicted"/>
<gene>
    <name evidence="2" type="ORF">JL102_04415</name>
</gene>